<dbReference type="KEGG" id="hpak:JT17_02095"/>
<dbReference type="EMBL" id="CP041334">
    <property type="protein sequence ID" value="QKY73126.1"/>
    <property type="molecule type" value="Genomic_DNA"/>
</dbReference>
<protein>
    <submittedName>
        <fullName evidence="1">Uncharacterized protein</fullName>
    </submittedName>
</protein>
<proteinExistence type="predicted"/>
<reference evidence="1 2" key="1">
    <citation type="submission" date="2019-06" db="EMBL/GenBank/DDBJ databases">
        <title>Complete genome sequence of Haemophilus parasuis HPS412.</title>
        <authorList>
            <person name="Yang S."/>
            <person name="Huang C."/>
        </authorList>
    </citation>
    <scope>NUCLEOTIDE SEQUENCE [LARGE SCALE GENOMIC DNA]</scope>
    <source>
        <strain evidence="1 2">HPS412</strain>
    </source>
</reference>
<sequence length="72" mass="8961">MNFEEQLVKEVVARMTEEEKWETFKALQKFDFDEMDRMFEEYDKKLRNIEQTLRKSEQLLEKMKAEHNSRKV</sequence>
<evidence type="ECO:0000313" key="2">
    <source>
        <dbReference type="Proteomes" id="UP000509790"/>
    </source>
</evidence>
<dbReference type="Proteomes" id="UP000509790">
    <property type="component" value="Chromosome"/>
</dbReference>
<gene>
    <name evidence="1" type="ORF">FLK62_07680</name>
</gene>
<organism evidence="1 2">
    <name type="scientific">Glaesserella parasuis</name>
    <name type="common">Haemophilus parasuis</name>
    <dbReference type="NCBI Taxonomy" id="738"/>
    <lineage>
        <taxon>Bacteria</taxon>
        <taxon>Pseudomonadati</taxon>
        <taxon>Pseudomonadota</taxon>
        <taxon>Gammaproteobacteria</taxon>
        <taxon>Pasteurellales</taxon>
        <taxon>Pasteurellaceae</taxon>
        <taxon>Glaesserella</taxon>
    </lineage>
</organism>
<dbReference type="RefSeq" id="WP_005713493.1">
    <property type="nucleotide sequence ID" value="NZ_CP009158.1"/>
</dbReference>
<accession>A0A6I5WP57</accession>
<dbReference type="GeneID" id="66618736"/>
<dbReference type="KEGG" id="hpas:JL26_04535"/>
<evidence type="ECO:0000313" key="1">
    <source>
        <dbReference type="EMBL" id="QKY73126.1"/>
    </source>
</evidence>
<dbReference type="AlphaFoldDB" id="A0A6I5WP57"/>
<name>A0A6I5WP57_GLAPU</name>